<dbReference type="Proteomes" id="UP000839636">
    <property type="component" value="Unassembled WGS sequence"/>
</dbReference>
<name>A0A5Y3M5C6_SALET</name>
<gene>
    <name evidence="1" type="ORF">CQE41_25650</name>
</gene>
<dbReference type="AlphaFoldDB" id="A0A5Y3M5C6"/>
<organism evidence="1">
    <name type="scientific">Salmonella enterica I</name>
    <dbReference type="NCBI Taxonomy" id="59201"/>
    <lineage>
        <taxon>Bacteria</taxon>
        <taxon>Pseudomonadati</taxon>
        <taxon>Pseudomonadota</taxon>
        <taxon>Gammaproteobacteria</taxon>
        <taxon>Enterobacterales</taxon>
        <taxon>Enterobacteriaceae</taxon>
        <taxon>Salmonella</taxon>
    </lineage>
</organism>
<dbReference type="EMBL" id="AAIURM010000074">
    <property type="protein sequence ID" value="ECI2867463.1"/>
    <property type="molecule type" value="Genomic_DNA"/>
</dbReference>
<reference evidence="1" key="1">
    <citation type="submission" date="2018-08" db="EMBL/GenBank/DDBJ databases">
        <authorList>
            <person name="Ashton P.M."/>
            <person name="Dallman T."/>
            <person name="Nair S."/>
            <person name="De Pinna E."/>
            <person name="Peters T."/>
            <person name="Grant K."/>
        </authorList>
    </citation>
    <scope>NUCLEOTIDE SEQUENCE [LARGE SCALE GENOMIC DNA]</scope>
    <source>
        <strain evidence="1">193386</strain>
    </source>
</reference>
<sequence>MKSNPYINFDVVCPVQLFNLTQPDPKVDQLLPRVLGKRPTQIVDSVKRHLITLDDLELIRTDLTMNRPQTKINKLTAASVGLAISEIKGE</sequence>
<protein>
    <submittedName>
        <fullName evidence="1">Uncharacterized protein</fullName>
    </submittedName>
</protein>
<comment type="caution">
    <text evidence="1">The sequence shown here is derived from an EMBL/GenBank/DDBJ whole genome shotgun (WGS) entry which is preliminary data.</text>
</comment>
<evidence type="ECO:0000313" key="1">
    <source>
        <dbReference type="EMBL" id="ECI2867463.1"/>
    </source>
</evidence>
<accession>A0A5Y3M5C6</accession>
<proteinExistence type="predicted"/>